<comment type="caution">
    <text evidence="5">The sequence shown here is derived from an EMBL/GenBank/DDBJ whole genome shotgun (WGS) entry which is preliminary data.</text>
</comment>
<evidence type="ECO:0000313" key="5">
    <source>
        <dbReference type="EMBL" id="SMP41647.1"/>
    </source>
</evidence>
<dbReference type="NCBIfam" id="NF033788">
    <property type="entry name" value="HTH_metalloreg"/>
    <property type="match status" value="1"/>
</dbReference>
<dbReference type="RefSeq" id="WP_283407871.1">
    <property type="nucleotide sequence ID" value="NZ_FXUF01000001.1"/>
</dbReference>
<dbReference type="Gene3D" id="1.10.10.10">
    <property type="entry name" value="Winged helix-like DNA-binding domain superfamily/Winged helix DNA-binding domain"/>
    <property type="match status" value="1"/>
</dbReference>
<name>A0AA45WTD2_9CLOT</name>
<protein>
    <submittedName>
        <fullName evidence="5">ArsR family transcriptional regulator</fullName>
    </submittedName>
</protein>
<dbReference type="PANTHER" id="PTHR33154">
    <property type="entry name" value="TRANSCRIPTIONAL REGULATOR, ARSR FAMILY"/>
    <property type="match status" value="1"/>
</dbReference>
<keyword evidence="1" id="KW-0805">Transcription regulation</keyword>
<evidence type="ECO:0000259" key="4">
    <source>
        <dbReference type="PROSITE" id="PS50987"/>
    </source>
</evidence>
<evidence type="ECO:0000256" key="1">
    <source>
        <dbReference type="ARBA" id="ARBA00023015"/>
    </source>
</evidence>
<dbReference type="InterPro" id="IPR051081">
    <property type="entry name" value="HTH_MetalResp_TranReg"/>
</dbReference>
<dbReference type="GO" id="GO:0003677">
    <property type="term" value="F:DNA binding"/>
    <property type="evidence" value="ECO:0007669"/>
    <property type="project" value="UniProtKB-KW"/>
</dbReference>
<dbReference type="EMBL" id="FXUF01000001">
    <property type="protein sequence ID" value="SMP41647.1"/>
    <property type="molecule type" value="Genomic_DNA"/>
</dbReference>
<sequence length="104" mass="11900">MSQDAYLFKALGDSTRLKILKMLTDNQKNACQIADQFKLHQPTISYHLKILQESRLVHVKHSGKWKYYSLNPVTLCRALSLLDDLAAGNVMTTFNQTKKDCDRA</sequence>
<keyword evidence="3" id="KW-0804">Transcription</keyword>
<dbReference type="InterPro" id="IPR001845">
    <property type="entry name" value="HTH_ArsR_DNA-bd_dom"/>
</dbReference>
<dbReference type="InterPro" id="IPR036390">
    <property type="entry name" value="WH_DNA-bd_sf"/>
</dbReference>
<organism evidence="5 6">
    <name type="scientific">Anoxynatronum buryatiense</name>
    <dbReference type="NCBI Taxonomy" id="489973"/>
    <lineage>
        <taxon>Bacteria</taxon>
        <taxon>Bacillati</taxon>
        <taxon>Bacillota</taxon>
        <taxon>Clostridia</taxon>
        <taxon>Eubacteriales</taxon>
        <taxon>Clostridiaceae</taxon>
        <taxon>Anoxynatronum</taxon>
    </lineage>
</organism>
<gene>
    <name evidence="5" type="ORF">SAMN06296020_101535</name>
</gene>
<evidence type="ECO:0000256" key="2">
    <source>
        <dbReference type="ARBA" id="ARBA00023125"/>
    </source>
</evidence>
<dbReference type="AlphaFoldDB" id="A0AA45WTD2"/>
<dbReference type="CDD" id="cd00090">
    <property type="entry name" value="HTH_ARSR"/>
    <property type="match status" value="1"/>
</dbReference>
<reference evidence="5" key="1">
    <citation type="submission" date="2017-05" db="EMBL/GenBank/DDBJ databases">
        <authorList>
            <person name="Varghese N."/>
            <person name="Submissions S."/>
        </authorList>
    </citation>
    <scope>NUCLEOTIDE SEQUENCE</scope>
    <source>
        <strain evidence="5">Su22</strain>
    </source>
</reference>
<evidence type="ECO:0000256" key="3">
    <source>
        <dbReference type="ARBA" id="ARBA00023163"/>
    </source>
</evidence>
<dbReference type="SUPFAM" id="SSF46785">
    <property type="entry name" value="Winged helix' DNA-binding domain"/>
    <property type="match status" value="1"/>
</dbReference>
<dbReference type="Proteomes" id="UP001158066">
    <property type="component" value="Unassembled WGS sequence"/>
</dbReference>
<accession>A0AA45WTD2</accession>
<dbReference type="PANTHER" id="PTHR33154:SF33">
    <property type="entry name" value="TRANSCRIPTIONAL REPRESSOR SDPR"/>
    <property type="match status" value="1"/>
</dbReference>
<keyword evidence="2" id="KW-0238">DNA-binding</keyword>
<dbReference type="InterPro" id="IPR011991">
    <property type="entry name" value="ArsR-like_HTH"/>
</dbReference>
<dbReference type="InterPro" id="IPR036388">
    <property type="entry name" value="WH-like_DNA-bd_sf"/>
</dbReference>
<feature type="domain" description="HTH arsR-type" evidence="4">
    <location>
        <begin position="1"/>
        <end position="90"/>
    </location>
</feature>
<dbReference type="PROSITE" id="PS50987">
    <property type="entry name" value="HTH_ARSR_2"/>
    <property type="match status" value="1"/>
</dbReference>
<dbReference type="SMART" id="SM00418">
    <property type="entry name" value="HTH_ARSR"/>
    <property type="match status" value="1"/>
</dbReference>
<dbReference type="Pfam" id="PF01022">
    <property type="entry name" value="HTH_5"/>
    <property type="match status" value="1"/>
</dbReference>
<keyword evidence="6" id="KW-1185">Reference proteome</keyword>
<evidence type="ECO:0000313" key="6">
    <source>
        <dbReference type="Proteomes" id="UP001158066"/>
    </source>
</evidence>
<dbReference type="GO" id="GO:0003700">
    <property type="term" value="F:DNA-binding transcription factor activity"/>
    <property type="evidence" value="ECO:0007669"/>
    <property type="project" value="InterPro"/>
</dbReference>
<dbReference type="PRINTS" id="PR00778">
    <property type="entry name" value="HTHARSR"/>
</dbReference>
<proteinExistence type="predicted"/>